<dbReference type="GO" id="GO:0016757">
    <property type="term" value="F:glycosyltransferase activity"/>
    <property type="evidence" value="ECO:0007669"/>
    <property type="project" value="InterPro"/>
</dbReference>
<evidence type="ECO:0000313" key="3">
    <source>
        <dbReference type="Proteomes" id="UP001497497"/>
    </source>
</evidence>
<reference evidence="2 3" key="1">
    <citation type="submission" date="2024-04" db="EMBL/GenBank/DDBJ databases">
        <authorList>
            <consortium name="Genoscope - CEA"/>
            <person name="William W."/>
        </authorList>
    </citation>
    <scope>NUCLEOTIDE SEQUENCE [LARGE SCALE GENOMIC DNA]</scope>
</reference>
<feature type="transmembrane region" description="Helical" evidence="1">
    <location>
        <begin position="293"/>
        <end position="309"/>
    </location>
</feature>
<dbReference type="PANTHER" id="PTHR31410:SF1">
    <property type="entry name" value="POST-GPI ATTACHMENT TO PROTEINS FACTOR 4"/>
    <property type="match status" value="1"/>
</dbReference>
<dbReference type="EMBL" id="CAXITT010000003">
    <property type="protein sequence ID" value="CAL1526167.1"/>
    <property type="molecule type" value="Genomic_DNA"/>
</dbReference>
<dbReference type="AlphaFoldDB" id="A0AAV2GXJ6"/>
<evidence type="ECO:0000256" key="1">
    <source>
        <dbReference type="SAM" id="Phobius"/>
    </source>
</evidence>
<dbReference type="Proteomes" id="UP001497497">
    <property type="component" value="Unassembled WGS sequence"/>
</dbReference>
<keyword evidence="3" id="KW-1185">Reference proteome</keyword>
<name>A0AAV2GXJ6_LYMST</name>
<organism evidence="2 3">
    <name type="scientific">Lymnaea stagnalis</name>
    <name type="common">Great pond snail</name>
    <name type="synonym">Helix stagnalis</name>
    <dbReference type="NCBI Taxonomy" id="6523"/>
    <lineage>
        <taxon>Eukaryota</taxon>
        <taxon>Metazoa</taxon>
        <taxon>Spiralia</taxon>
        <taxon>Lophotrochozoa</taxon>
        <taxon>Mollusca</taxon>
        <taxon>Gastropoda</taxon>
        <taxon>Heterobranchia</taxon>
        <taxon>Euthyneura</taxon>
        <taxon>Panpulmonata</taxon>
        <taxon>Hygrophila</taxon>
        <taxon>Lymnaeoidea</taxon>
        <taxon>Lymnaeidae</taxon>
        <taxon>Lymnaea</taxon>
    </lineage>
</organism>
<dbReference type="GO" id="GO:0006506">
    <property type="term" value="P:GPI anchor biosynthetic process"/>
    <property type="evidence" value="ECO:0007669"/>
    <property type="project" value="InterPro"/>
</dbReference>
<protein>
    <recommendedName>
        <fullName evidence="4">Transmembrane protein</fullName>
    </recommendedName>
</protein>
<dbReference type="CDD" id="cd22190">
    <property type="entry name" value="PGAP4"/>
    <property type="match status" value="1"/>
</dbReference>
<feature type="transmembrane region" description="Helical" evidence="1">
    <location>
        <begin position="262"/>
        <end position="281"/>
    </location>
</feature>
<keyword evidence="1" id="KW-1133">Transmembrane helix</keyword>
<comment type="caution">
    <text evidence="2">The sequence shown here is derived from an EMBL/GenBank/DDBJ whole genome shotgun (WGS) entry which is preliminary data.</text>
</comment>
<accession>A0AAV2GXJ6</accession>
<keyword evidence="1" id="KW-0812">Transmembrane</keyword>
<proteinExistence type="predicted"/>
<dbReference type="GO" id="GO:0000139">
    <property type="term" value="C:Golgi membrane"/>
    <property type="evidence" value="ECO:0007669"/>
    <property type="project" value="InterPro"/>
</dbReference>
<sequence>MMFHWFTLVLSYVAVLLLLCCLLPFSQIYSLLHTQDSLFDVVDSANNIRLASAKKYFQNLDENSSLQLYKDRLSQGGIMFAVGIITVKRTKETKQHESLGYLLQSTSFMDSMLKGNAFFNSSVPFICNVDVFPQAHFDAVNLYPFMPYTERFGSNSLGIADVKIPNSSNLFRDFMNHQSRYHKETFDYTFCLLTAASLNPQFILLIEDDAIPQRDFPTVLEHLINFRLNLTSHGSQNFGFLKLYFPFKWQGFGFELNKIVDLLSLSVIGASIGCVVFHLSSYRHASSHTKRSVFVYGFLVTLITCWMIGRQNIIELRRISRHLYRLQSSEGCCTQAMLYPLSVVKPLGQFLAHKHRNHHTDLTIIDFISHNSMPTLQVEPNLFYHIGLYTTLDMGQKNPEEFIFHW</sequence>
<keyword evidence="1" id="KW-0472">Membrane</keyword>
<gene>
    <name evidence="2" type="ORF">GSLYS_00000344001</name>
</gene>
<evidence type="ECO:0000313" key="2">
    <source>
        <dbReference type="EMBL" id="CAL1526167.1"/>
    </source>
</evidence>
<dbReference type="PANTHER" id="PTHR31410">
    <property type="entry name" value="TRANSMEMBRANE PROTEIN 246"/>
    <property type="match status" value="1"/>
</dbReference>
<evidence type="ECO:0008006" key="4">
    <source>
        <dbReference type="Google" id="ProtNLM"/>
    </source>
</evidence>
<dbReference type="InterPro" id="IPR029675">
    <property type="entry name" value="PGAP4"/>
</dbReference>